<gene>
    <name evidence="2" type="ORF">PCOR1329_LOCUS15511</name>
</gene>
<evidence type="ECO:0000256" key="1">
    <source>
        <dbReference type="SAM" id="MobiDB-lite"/>
    </source>
</evidence>
<comment type="caution">
    <text evidence="2">The sequence shown here is derived from an EMBL/GenBank/DDBJ whole genome shotgun (WGS) entry which is preliminary data.</text>
</comment>
<sequence length="110" mass="11831">MQWQFHAVGSHPPTAHGSVGGSGSAAACLAEFIRDDLHVDGDGESSQSSLGSSSPRAAQRLANLPNNTALKLFRDMNRRPRRRVHPIATAGPIVEIGAPRAQDPEWQQQQ</sequence>
<feature type="compositionally biased region" description="Low complexity" evidence="1">
    <location>
        <begin position="45"/>
        <end position="54"/>
    </location>
</feature>
<name>A0ABN9QZD2_9DINO</name>
<evidence type="ECO:0000313" key="2">
    <source>
        <dbReference type="EMBL" id="CAK0810599.1"/>
    </source>
</evidence>
<keyword evidence="3" id="KW-1185">Reference proteome</keyword>
<proteinExistence type="predicted"/>
<organism evidence="2 3">
    <name type="scientific">Prorocentrum cordatum</name>
    <dbReference type="NCBI Taxonomy" id="2364126"/>
    <lineage>
        <taxon>Eukaryota</taxon>
        <taxon>Sar</taxon>
        <taxon>Alveolata</taxon>
        <taxon>Dinophyceae</taxon>
        <taxon>Prorocentrales</taxon>
        <taxon>Prorocentraceae</taxon>
        <taxon>Prorocentrum</taxon>
    </lineage>
</organism>
<dbReference type="Proteomes" id="UP001189429">
    <property type="component" value="Unassembled WGS sequence"/>
</dbReference>
<feature type="region of interest" description="Disordered" evidence="1">
    <location>
        <begin position="38"/>
        <end position="110"/>
    </location>
</feature>
<evidence type="ECO:0000313" key="3">
    <source>
        <dbReference type="Proteomes" id="UP001189429"/>
    </source>
</evidence>
<protein>
    <submittedName>
        <fullName evidence="2">Uncharacterized protein</fullName>
    </submittedName>
</protein>
<reference evidence="2" key="1">
    <citation type="submission" date="2023-10" db="EMBL/GenBank/DDBJ databases">
        <authorList>
            <person name="Chen Y."/>
            <person name="Shah S."/>
            <person name="Dougan E. K."/>
            <person name="Thang M."/>
            <person name="Chan C."/>
        </authorList>
    </citation>
    <scope>NUCLEOTIDE SEQUENCE [LARGE SCALE GENOMIC DNA]</scope>
</reference>
<dbReference type="EMBL" id="CAUYUJ010004696">
    <property type="protein sequence ID" value="CAK0810599.1"/>
    <property type="molecule type" value="Genomic_DNA"/>
</dbReference>
<accession>A0ABN9QZD2</accession>
<feature type="region of interest" description="Disordered" evidence="1">
    <location>
        <begin position="1"/>
        <end position="23"/>
    </location>
</feature>